<comment type="caution">
    <text evidence="3">The sequence shown here is derived from an EMBL/GenBank/DDBJ whole genome shotgun (WGS) entry which is preliminary data.</text>
</comment>
<dbReference type="GeneID" id="36561617"/>
<dbReference type="InterPro" id="IPR036397">
    <property type="entry name" value="RNaseH_sf"/>
</dbReference>
<dbReference type="PANTHER" id="PTHR43040:SF1">
    <property type="entry name" value="RIBONUCLEASE D"/>
    <property type="match status" value="1"/>
</dbReference>
<evidence type="ECO:0000259" key="2">
    <source>
        <dbReference type="Pfam" id="PF01612"/>
    </source>
</evidence>
<evidence type="ECO:0000256" key="1">
    <source>
        <dbReference type="SAM" id="MobiDB-lite"/>
    </source>
</evidence>
<dbReference type="OrthoDB" id="26838at2759"/>
<dbReference type="PANTHER" id="PTHR43040">
    <property type="entry name" value="RIBONUCLEASE D"/>
    <property type="match status" value="1"/>
</dbReference>
<dbReference type="Gene3D" id="3.30.420.10">
    <property type="entry name" value="Ribonuclease H-like superfamily/Ribonuclease H"/>
    <property type="match status" value="1"/>
</dbReference>
<dbReference type="SUPFAM" id="SSF53098">
    <property type="entry name" value="Ribonuclease H-like"/>
    <property type="match status" value="1"/>
</dbReference>
<dbReference type="Pfam" id="PF01612">
    <property type="entry name" value="DNA_pol_A_exo1"/>
    <property type="match status" value="1"/>
</dbReference>
<dbReference type="InterPro" id="IPR012337">
    <property type="entry name" value="RNaseH-like_sf"/>
</dbReference>
<feature type="domain" description="3'-5' exonuclease" evidence="2">
    <location>
        <begin position="79"/>
        <end position="215"/>
    </location>
</feature>
<organism evidence="3 4">
    <name type="scientific">Aspergillus steynii IBT 23096</name>
    <dbReference type="NCBI Taxonomy" id="1392250"/>
    <lineage>
        <taxon>Eukaryota</taxon>
        <taxon>Fungi</taxon>
        <taxon>Dikarya</taxon>
        <taxon>Ascomycota</taxon>
        <taxon>Pezizomycotina</taxon>
        <taxon>Eurotiomycetes</taxon>
        <taxon>Eurotiomycetidae</taxon>
        <taxon>Eurotiales</taxon>
        <taxon>Aspergillaceae</taxon>
        <taxon>Aspergillus</taxon>
        <taxon>Aspergillus subgen. Circumdati</taxon>
    </lineage>
</organism>
<dbReference type="VEuPathDB" id="FungiDB:P170DRAFT_484946"/>
<dbReference type="GO" id="GO:0006139">
    <property type="term" value="P:nucleobase-containing compound metabolic process"/>
    <property type="evidence" value="ECO:0007669"/>
    <property type="project" value="InterPro"/>
</dbReference>
<dbReference type="GO" id="GO:0003676">
    <property type="term" value="F:nucleic acid binding"/>
    <property type="evidence" value="ECO:0007669"/>
    <property type="project" value="InterPro"/>
</dbReference>
<feature type="compositionally biased region" description="Low complexity" evidence="1">
    <location>
        <begin position="48"/>
        <end position="58"/>
    </location>
</feature>
<name>A0A2I2GSF9_9EURO</name>
<proteinExistence type="predicted"/>
<evidence type="ECO:0000313" key="3">
    <source>
        <dbReference type="EMBL" id="PLB55809.1"/>
    </source>
</evidence>
<dbReference type="AlphaFoldDB" id="A0A2I2GSF9"/>
<dbReference type="Proteomes" id="UP000234275">
    <property type="component" value="Unassembled WGS sequence"/>
</dbReference>
<evidence type="ECO:0000313" key="4">
    <source>
        <dbReference type="Proteomes" id="UP000234275"/>
    </source>
</evidence>
<gene>
    <name evidence="3" type="ORF">P170DRAFT_484946</name>
</gene>
<protein>
    <recommendedName>
        <fullName evidence="2">3'-5' exonuclease domain-containing protein</fullName>
    </recommendedName>
</protein>
<dbReference type="STRING" id="1392250.A0A2I2GSF9"/>
<sequence>MKFSKMKTPPGFTHLHVLDHLLKPCHKSSPTLKMTYKSSEKSFNPQGSGESSKGSKSLSSILEQLQSLELGDPKPSSKFIDTTESLAELLDSLHDLPTSPQPSIYVDMEGGSLSRNGTISILQMYISPRDEAALIDVHNLQNKAFSHASSKGWTLRKVLEDPSIMKVSFDVRNDSDALYRRFNVRLAGVHDLQLMELARRSSSKRYLSGLAKHIESHARLNGFELEKWKDAKFDGRKLFEPQLGGSYEVFNVRPLPDEVREYCVLGVRSLPKLWRLYYLGLTGSWYQRALEEAENYIRETQAPEYVSNGRSKVLGPVGW</sequence>
<dbReference type="EMBL" id="MSFO01000001">
    <property type="protein sequence ID" value="PLB55809.1"/>
    <property type="molecule type" value="Genomic_DNA"/>
</dbReference>
<accession>A0A2I2GSF9</accession>
<dbReference type="InterPro" id="IPR002562">
    <property type="entry name" value="3'-5'_exonuclease_dom"/>
</dbReference>
<keyword evidence="4" id="KW-1185">Reference proteome</keyword>
<feature type="region of interest" description="Disordered" evidence="1">
    <location>
        <begin position="28"/>
        <end position="58"/>
    </location>
</feature>
<reference evidence="3 4" key="1">
    <citation type="submission" date="2016-12" db="EMBL/GenBank/DDBJ databases">
        <title>The genomes of Aspergillus section Nigri reveals drivers in fungal speciation.</title>
        <authorList>
            <consortium name="DOE Joint Genome Institute"/>
            <person name="Vesth T.C."/>
            <person name="Nybo J."/>
            <person name="Theobald S."/>
            <person name="Brandl J."/>
            <person name="Frisvad J.C."/>
            <person name="Nielsen K.F."/>
            <person name="Lyhne E.K."/>
            <person name="Kogle M.E."/>
            <person name="Kuo A."/>
            <person name="Riley R."/>
            <person name="Clum A."/>
            <person name="Nolan M."/>
            <person name="Lipzen A."/>
            <person name="Salamov A."/>
            <person name="Henrissat B."/>
            <person name="Wiebenga A."/>
            <person name="De Vries R.P."/>
            <person name="Grigoriev I.V."/>
            <person name="Mortensen U.H."/>
            <person name="Andersen M.R."/>
            <person name="Baker S.E."/>
        </authorList>
    </citation>
    <scope>NUCLEOTIDE SEQUENCE [LARGE SCALE GENOMIC DNA]</scope>
    <source>
        <strain evidence="3 4">IBT 23096</strain>
    </source>
</reference>
<dbReference type="RefSeq" id="XP_024711111.1">
    <property type="nucleotide sequence ID" value="XM_024853919.1"/>
</dbReference>
<dbReference type="GO" id="GO:0008408">
    <property type="term" value="F:3'-5' exonuclease activity"/>
    <property type="evidence" value="ECO:0007669"/>
    <property type="project" value="InterPro"/>
</dbReference>